<evidence type="ECO:0000313" key="1">
    <source>
        <dbReference type="EMBL" id="CRZ04538.1"/>
    </source>
</evidence>
<accession>A0A0H5QR73</accession>
<dbReference type="AlphaFoldDB" id="A0A0H5QR73"/>
<sequence>DWLVSPVDQEEPSVSAMSHIAEAEAEITVGEFQLQLSKFKPSKGFVTRNLLLDSKMGDPIFPGLSLQSLPRRSELLDARIRRNLLQWLIDWEGFHHHKISGAGKRPCKQFCHDADSIADIRTNPVSGHDS</sequence>
<protein>
    <submittedName>
        <fullName evidence="1">Uncharacterized protein</fullName>
    </submittedName>
</protein>
<proteinExistence type="predicted"/>
<name>A0A0H5QR73_9EUKA</name>
<reference evidence="1" key="1">
    <citation type="submission" date="2015-04" db="EMBL/GenBank/DDBJ databases">
        <title>The genome sequence of the plant pathogenic Rhizarian Plasmodiophora brassicae reveals insights in its biotrophic life cycle and the origin of chitin synthesis.</title>
        <authorList>
            <person name="Schwelm A."/>
            <person name="Fogelqvist J."/>
            <person name="Knaust A."/>
            <person name="Julke S."/>
            <person name="Lilja T."/>
            <person name="Dhandapani V."/>
            <person name="Bonilla-Rosso G."/>
            <person name="Karlsson M."/>
            <person name="Shevchenko A."/>
            <person name="Choi S.R."/>
            <person name="Kim H.G."/>
            <person name="Park J.Y."/>
            <person name="Lim Y.P."/>
            <person name="Ludwig-Muller J."/>
            <person name="Dixelius C."/>
        </authorList>
    </citation>
    <scope>NUCLEOTIDE SEQUENCE</scope>
    <source>
        <tissue evidence="1">Potato root galls</tissue>
    </source>
</reference>
<dbReference type="EMBL" id="HACM01004096">
    <property type="protein sequence ID" value="CRZ04538.1"/>
    <property type="molecule type" value="Transcribed_RNA"/>
</dbReference>
<organism evidence="1">
    <name type="scientific">Spongospora subterranea</name>
    <dbReference type="NCBI Taxonomy" id="70186"/>
    <lineage>
        <taxon>Eukaryota</taxon>
        <taxon>Sar</taxon>
        <taxon>Rhizaria</taxon>
        <taxon>Endomyxa</taxon>
        <taxon>Phytomyxea</taxon>
        <taxon>Plasmodiophorida</taxon>
        <taxon>Plasmodiophoridae</taxon>
        <taxon>Spongospora</taxon>
    </lineage>
</organism>
<feature type="non-terminal residue" evidence="1">
    <location>
        <position position="1"/>
    </location>
</feature>